<organism evidence="1 2">
    <name type="scientific">Fusarium kuroshium</name>
    <dbReference type="NCBI Taxonomy" id="2010991"/>
    <lineage>
        <taxon>Eukaryota</taxon>
        <taxon>Fungi</taxon>
        <taxon>Dikarya</taxon>
        <taxon>Ascomycota</taxon>
        <taxon>Pezizomycotina</taxon>
        <taxon>Sordariomycetes</taxon>
        <taxon>Hypocreomycetidae</taxon>
        <taxon>Hypocreales</taxon>
        <taxon>Nectriaceae</taxon>
        <taxon>Fusarium</taxon>
        <taxon>Fusarium solani species complex</taxon>
    </lineage>
</organism>
<sequence length="448" mass="50073">MFPSSHSGLQSQKDGFDRKLRTFYLNNWCPGRSVLAKTNPWPLILTQAWGNTAISDAIDSATGCLAGMHVYNYLADERIREAVCRRYRMAAECYQELLKDLKSKRPGEGEEFVALGVVLSKIRELQVQHRHGTSDSPSWLEGYKQFKSLLHQTNPGGPFWENMAVQRSHLRDALSVIVGRGLIFSQLLAPLPDADLLNLPEQATEFNWLLFGNERETLEINGGCGLSRQLLHSIAQVSYCVSCLMQKPESIVFQMTPKYLLRGLETTRQWSHGHKSWEMAEATQAPLLPVFMLGLVAVDPEHKKVSQEWFEQVLEEPVRSSVPLLLQSLTRTWCWIDSDIKMPALPEVLPEAIWGVGDWRRVGLGFRAAAAQVSRYVIIGNALSVEEATKLTVLLSHPPSGLLDFRGCLDALEFVDSEALLELLEILSSAGSRPPLAIPYPGKIGSLL</sequence>
<protein>
    <recommendedName>
        <fullName evidence="3">Transcription factor domain-containing protein</fullName>
    </recommendedName>
</protein>
<accession>A0A3M2RE40</accession>
<dbReference type="Proteomes" id="UP000277212">
    <property type="component" value="Unassembled WGS sequence"/>
</dbReference>
<reference evidence="1 2" key="1">
    <citation type="submission" date="2017-06" db="EMBL/GenBank/DDBJ databases">
        <title>Comparative genomic analysis of Ambrosia Fusariam Clade fungi.</title>
        <authorList>
            <person name="Stajich J.E."/>
            <person name="Carrillo J."/>
            <person name="Kijimoto T."/>
            <person name="Eskalen A."/>
            <person name="O'Donnell K."/>
            <person name="Kasson M."/>
        </authorList>
    </citation>
    <scope>NUCLEOTIDE SEQUENCE [LARGE SCALE GENOMIC DNA]</scope>
    <source>
        <strain evidence="1">UCR3666</strain>
    </source>
</reference>
<comment type="caution">
    <text evidence="1">The sequence shown here is derived from an EMBL/GenBank/DDBJ whole genome shotgun (WGS) entry which is preliminary data.</text>
</comment>
<gene>
    <name evidence="1" type="ORF">CDV36_014891</name>
</gene>
<keyword evidence="2" id="KW-1185">Reference proteome</keyword>
<evidence type="ECO:0000313" key="2">
    <source>
        <dbReference type="Proteomes" id="UP000277212"/>
    </source>
</evidence>
<name>A0A3M2RE40_9HYPO</name>
<dbReference type="AlphaFoldDB" id="A0A3M2RE40"/>
<proteinExistence type="predicted"/>
<evidence type="ECO:0008006" key="3">
    <source>
        <dbReference type="Google" id="ProtNLM"/>
    </source>
</evidence>
<dbReference type="EMBL" id="NKUJ01000503">
    <property type="protein sequence ID" value="RMJ03583.1"/>
    <property type="molecule type" value="Genomic_DNA"/>
</dbReference>
<evidence type="ECO:0000313" key="1">
    <source>
        <dbReference type="EMBL" id="RMJ03583.1"/>
    </source>
</evidence>
<dbReference type="OrthoDB" id="5099030at2759"/>